<dbReference type="GO" id="GO:0019853">
    <property type="term" value="P:L-ascorbic acid biosynthetic process"/>
    <property type="evidence" value="ECO:0007669"/>
    <property type="project" value="UniProtKB-KW"/>
</dbReference>
<evidence type="ECO:0000256" key="8">
    <source>
        <dbReference type="RuleBase" id="RU367158"/>
    </source>
</evidence>
<comment type="similarity">
    <text evidence="3 8">Belongs to the oxygen-dependent FAD-linked oxidoreductase family.</text>
</comment>
<dbReference type="GO" id="GO:0071949">
    <property type="term" value="F:FAD binding"/>
    <property type="evidence" value="ECO:0007669"/>
    <property type="project" value="UniProtKB-UniRule"/>
</dbReference>
<dbReference type="OrthoDB" id="610608at2759"/>
<dbReference type="InterPro" id="IPR007173">
    <property type="entry name" value="ALO_C"/>
</dbReference>
<dbReference type="KEGG" id="spu:115917982"/>
<dbReference type="InterPro" id="IPR030654">
    <property type="entry name" value="Sugar_lactone_oxidase"/>
</dbReference>
<dbReference type="Gene3D" id="3.30.70.2520">
    <property type="match status" value="1"/>
</dbReference>
<dbReference type="Gene3D" id="3.30.465.10">
    <property type="match status" value="1"/>
</dbReference>
<dbReference type="GeneID" id="115917982"/>
<dbReference type="Proteomes" id="UP000007110">
    <property type="component" value="Unassembled WGS sequence"/>
</dbReference>
<dbReference type="RefSeq" id="XP_030837061.1">
    <property type="nucleotide sequence ID" value="XM_030981201.1"/>
</dbReference>
<reference evidence="11" key="1">
    <citation type="submission" date="2015-02" db="EMBL/GenBank/DDBJ databases">
        <title>Genome sequencing for Strongylocentrotus purpuratus.</title>
        <authorList>
            <person name="Murali S."/>
            <person name="Liu Y."/>
            <person name="Vee V."/>
            <person name="English A."/>
            <person name="Wang M."/>
            <person name="Skinner E."/>
            <person name="Han Y."/>
            <person name="Muzny D.M."/>
            <person name="Worley K.C."/>
            <person name="Gibbs R.A."/>
        </authorList>
    </citation>
    <scope>NUCLEOTIDE SEQUENCE</scope>
</reference>
<dbReference type="SUPFAM" id="SSF56176">
    <property type="entry name" value="FAD-binding/transporter-associated domain-like"/>
    <property type="match status" value="1"/>
</dbReference>
<dbReference type="PANTHER" id="PTHR43762">
    <property type="entry name" value="L-GULONOLACTONE OXIDASE"/>
    <property type="match status" value="1"/>
</dbReference>
<dbReference type="PANTHER" id="PTHR43762:SF8">
    <property type="entry name" value="L-GULONOLACTONE OXIDASE"/>
    <property type="match status" value="1"/>
</dbReference>
<evidence type="ECO:0000256" key="4">
    <source>
        <dbReference type="ARBA" id="ARBA00022630"/>
    </source>
</evidence>
<keyword evidence="8" id="KW-0060">Ascorbate biosynthesis</keyword>
<organism evidence="10 11">
    <name type="scientific">Strongylocentrotus purpuratus</name>
    <name type="common">Purple sea urchin</name>
    <dbReference type="NCBI Taxonomy" id="7668"/>
    <lineage>
        <taxon>Eukaryota</taxon>
        <taxon>Metazoa</taxon>
        <taxon>Echinodermata</taxon>
        <taxon>Eleutherozoa</taxon>
        <taxon>Echinozoa</taxon>
        <taxon>Echinoidea</taxon>
        <taxon>Euechinoidea</taxon>
        <taxon>Echinacea</taxon>
        <taxon>Camarodonta</taxon>
        <taxon>Echinidea</taxon>
        <taxon>Strongylocentrotidae</taxon>
        <taxon>Strongylocentrotus</taxon>
    </lineage>
</organism>
<evidence type="ECO:0000256" key="7">
    <source>
        <dbReference type="ARBA" id="ARBA00023136"/>
    </source>
</evidence>
<dbReference type="InterPro" id="IPR010031">
    <property type="entry name" value="FAD_lactone_oxidase-like"/>
</dbReference>
<evidence type="ECO:0000313" key="11">
    <source>
        <dbReference type="Proteomes" id="UP000007110"/>
    </source>
</evidence>
<evidence type="ECO:0000256" key="3">
    <source>
        <dbReference type="ARBA" id="ARBA00005466"/>
    </source>
</evidence>
<comment type="cofactor">
    <cofactor evidence="1 8">
        <name>FAD</name>
        <dbReference type="ChEBI" id="CHEBI:57692"/>
    </cofactor>
</comment>
<dbReference type="NCBIfam" id="TIGR01679">
    <property type="entry name" value="bact_FAD_ox"/>
    <property type="match status" value="1"/>
</dbReference>
<evidence type="ECO:0000256" key="1">
    <source>
        <dbReference type="ARBA" id="ARBA00001974"/>
    </source>
</evidence>
<dbReference type="NCBIfam" id="TIGR01678">
    <property type="entry name" value="FAD_lactone_ox"/>
    <property type="match status" value="1"/>
</dbReference>
<keyword evidence="11" id="KW-1185">Reference proteome</keyword>
<name>A0A7M7NIQ8_STRPU</name>
<evidence type="ECO:0000256" key="6">
    <source>
        <dbReference type="ARBA" id="ARBA00023002"/>
    </source>
</evidence>
<keyword evidence="8" id="KW-0256">Endoplasmic reticulum</keyword>
<dbReference type="InterPro" id="IPR036318">
    <property type="entry name" value="FAD-bd_PCMH-like_sf"/>
</dbReference>
<dbReference type="GO" id="GO:0005789">
    <property type="term" value="C:endoplasmic reticulum membrane"/>
    <property type="evidence" value="ECO:0007669"/>
    <property type="project" value="UniProtKB-SubCell"/>
</dbReference>
<keyword evidence="6 8" id="KW-0560">Oxidoreductase</keyword>
<dbReference type="InParanoid" id="A0A7M7NIQ8"/>
<dbReference type="InterPro" id="IPR016169">
    <property type="entry name" value="FAD-bd_PCMH_sub2"/>
</dbReference>
<keyword evidence="4 8" id="KW-0285">Flavoprotein</keyword>
<dbReference type="PROSITE" id="PS51387">
    <property type="entry name" value="FAD_PCMH"/>
    <property type="match status" value="1"/>
</dbReference>
<comment type="subcellular location">
    <subcellularLocation>
        <location evidence="2">Membrane</location>
    </subcellularLocation>
    <subcellularLocation>
        <location evidence="8">Microsome membrane</location>
        <topology evidence="8">Single-pass membrane protein</topology>
    </subcellularLocation>
    <subcellularLocation>
        <location evidence="8">Endoplasmic reticulum membrane</location>
        <topology evidence="8">Single-pass membrane protein</topology>
    </subcellularLocation>
</comment>
<keyword evidence="8" id="KW-0492">Microsome</keyword>
<dbReference type="AlphaFoldDB" id="A0A7M7NIQ8"/>
<comment type="pathway">
    <text evidence="8">Cofactor biosynthesis; L-ascorbate biosynthesis via UDP-alpha-D-glucuronate pathway; L-ascorbate from UDP-alpha-D-glucuronate: step 4/4.</text>
</comment>
<feature type="domain" description="FAD-binding PCMH-type" evidence="9">
    <location>
        <begin position="13"/>
        <end position="184"/>
    </location>
</feature>
<dbReference type="PIRSF" id="PIRSF000136">
    <property type="entry name" value="LGO_GLO"/>
    <property type="match status" value="1"/>
</dbReference>
<dbReference type="InterPro" id="IPR006094">
    <property type="entry name" value="Oxid_FAD_bind_N"/>
</dbReference>
<dbReference type="InterPro" id="IPR016167">
    <property type="entry name" value="FAD-bd_PCMH_sub1"/>
</dbReference>
<protein>
    <recommendedName>
        <fullName evidence="8">L-gulonolactone oxidase</fullName>
        <shortName evidence="8">LGO</shortName>
        <ecNumber evidence="8">1.1.3.8</ecNumber>
    </recommendedName>
</protein>
<dbReference type="EC" id="1.1.3.8" evidence="8"/>
<dbReference type="InterPro" id="IPR016171">
    <property type="entry name" value="Vanillyl_alc_oxidase_C-sub2"/>
</dbReference>
<proteinExistence type="inferred from homology"/>
<dbReference type="Gene3D" id="3.30.43.10">
    <property type="entry name" value="Uridine Diphospho-n-acetylenolpyruvylglucosamine Reductase, domain 2"/>
    <property type="match status" value="1"/>
</dbReference>
<dbReference type="EnsemblMetazoa" id="XM_030981201">
    <property type="protein sequence ID" value="XP_030837061"/>
    <property type="gene ID" value="LOC115917982"/>
</dbReference>
<keyword evidence="7" id="KW-0472">Membrane</keyword>
<dbReference type="GO" id="GO:0003885">
    <property type="term" value="F:D-arabinono-1,4-lactone oxidase activity"/>
    <property type="evidence" value="ECO:0007669"/>
    <property type="project" value="UniProtKB-UniRule"/>
</dbReference>
<dbReference type="Pfam" id="PF04030">
    <property type="entry name" value="ALO"/>
    <property type="match status" value="1"/>
</dbReference>
<dbReference type="OMA" id="FGVPGPW"/>
<reference evidence="10" key="2">
    <citation type="submission" date="2021-01" db="UniProtKB">
        <authorList>
            <consortium name="EnsemblMetazoa"/>
        </authorList>
    </citation>
    <scope>IDENTIFICATION</scope>
</reference>
<evidence type="ECO:0000259" key="9">
    <source>
        <dbReference type="PROSITE" id="PS51387"/>
    </source>
</evidence>
<dbReference type="Gene3D" id="1.10.45.10">
    <property type="entry name" value="Vanillyl-alcohol Oxidase, Chain A, domain 4"/>
    <property type="match status" value="1"/>
</dbReference>
<dbReference type="Pfam" id="PF01565">
    <property type="entry name" value="FAD_binding_4"/>
    <property type="match status" value="1"/>
</dbReference>
<accession>A0A7M7NIQ8</accession>
<comment type="catalytic activity">
    <reaction evidence="8">
        <text>L-gulono-1,4-lactone + O2 = L-ascorbate + H2O2 + H(+)</text>
        <dbReference type="Rhea" id="RHEA:32363"/>
        <dbReference type="ChEBI" id="CHEBI:15378"/>
        <dbReference type="ChEBI" id="CHEBI:15379"/>
        <dbReference type="ChEBI" id="CHEBI:16240"/>
        <dbReference type="ChEBI" id="CHEBI:17587"/>
        <dbReference type="ChEBI" id="CHEBI:38290"/>
        <dbReference type="EC" id="1.1.3.8"/>
    </reaction>
</comment>
<dbReference type="UniPathway" id="UPA00991">
    <property type="reaction ID" value="UER00939"/>
</dbReference>
<dbReference type="GO" id="GO:0016491">
    <property type="term" value="F:oxidoreductase activity"/>
    <property type="evidence" value="ECO:0000318"/>
    <property type="project" value="GO_Central"/>
</dbReference>
<evidence type="ECO:0000313" key="10">
    <source>
        <dbReference type="EnsemblMetazoa" id="XP_030837061"/>
    </source>
</evidence>
<sequence length="438" mass="50402">MEGYIFRNWAETFFCKPELYFEPQDTAELTQIVERARTEGKRVKVCGSRHSPSDIACTTGYMINMKHINKVLSVDVDKHQIRVEAGVLLEKLNTDILPRYGLALSLLGAISEQTIAGAISTGTHGTGYDHGIMATTIVSLELLTGSGEVLPCSDSENPDVFNAALCGLGALGIILTVTIQCEPAFRLHEIQTSTTLDDVLDNLDSNVESCEHFRFMWYPHTDMVMVSKVNRTEKRITERTSSWFWDKFVGYYALEFSFWVSEFVPSLVPWINRLYFLIFASLPKERVDIGHKVFNFDCLFKQHVTEWAIPRNKTGEVLRELRHHVDTGRFYAHLPTEVRFTKADDIMLSPASGRETCYINIIHFRPYGRTTWNKKYWAVYEDIVIRAGGRPHWAKEHPMRNKDLSELYPRWSKFCGLRKKLDPFGMFLNTYLERILSD</sequence>
<dbReference type="InterPro" id="IPR016166">
    <property type="entry name" value="FAD-bd_PCMH"/>
</dbReference>
<evidence type="ECO:0000256" key="5">
    <source>
        <dbReference type="ARBA" id="ARBA00022827"/>
    </source>
</evidence>
<comment type="function">
    <text evidence="8">Oxidizes L-gulono-1,4-lactone to hydrogen peroxide and L-xylo-hexulonolactone which spontaneously isomerizes to L-ascorbate.</text>
</comment>
<dbReference type="GO" id="GO:0050105">
    <property type="term" value="F:L-gulonolactone oxidase activity"/>
    <property type="evidence" value="ECO:0007669"/>
    <property type="project" value="UniProtKB-EC"/>
</dbReference>
<evidence type="ECO:0000256" key="2">
    <source>
        <dbReference type="ARBA" id="ARBA00004370"/>
    </source>
</evidence>
<keyword evidence="5 8" id="KW-0274">FAD</keyword>